<reference evidence="3" key="2">
    <citation type="submission" date="2020-10" db="UniProtKB">
        <authorList>
            <consortium name="WormBaseParasite"/>
        </authorList>
    </citation>
    <scope>IDENTIFICATION</scope>
</reference>
<feature type="signal peptide" evidence="1">
    <location>
        <begin position="1"/>
        <end position="20"/>
    </location>
</feature>
<evidence type="ECO:0000313" key="2">
    <source>
        <dbReference type="Proteomes" id="UP000492821"/>
    </source>
</evidence>
<dbReference type="WBParaSite" id="Pan_g15657.t1">
    <property type="protein sequence ID" value="Pan_g15657.t1"/>
    <property type="gene ID" value="Pan_g15657"/>
</dbReference>
<name>A0A7E4V204_PANRE</name>
<keyword evidence="2" id="KW-1185">Reference proteome</keyword>
<keyword evidence="1" id="KW-0732">Signal</keyword>
<organism evidence="2 3">
    <name type="scientific">Panagrellus redivivus</name>
    <name type="common">Microworm</name>
    <dbReference type="NCBI Taxonomy" id="6233"/>
    <lineage>
        <taxon>Eukaryota</taxon>
        <taxon>Metazoa</taxon>
        <taxon>Ecdysozoa</taxon>
        <taxon>Nematoda</taxon>
        <taxon>Chromadorea</taxon>
        <taxon>Rhabditida</taxon>
        <taxon>Tylenchina</taxon>
        <taxon>Panagrolaimomorpha</taxon>
        <taxon>Panagrolaimoidea</taxon>
        <taxon>Panagrolaimidae</taxon>
        <taxon>Panagrellus</taxon>
    </lineage>
</organism>
<accession>A0A7E4V204</accession>
<proteinExistence type="predicted"/>
<reference evidence="2" key="1">
    <citation type="journal article" date="2013" name="Genetics">
        <title>The draft genome and transcriptome of Panagrellus redivivus are shaped by the harsh demands of a free-living lifestyle.</title>
        <authorList>
            <person name="Srinivasan J."/>
            <person name="Dillman A.R."/>
            <person name="Macchietto M.G."/>
            <person name="Heikkinen L."/>
            <person name="Lakso M."/>
            <person name="Fracchia K.M."/>
            <person name="Antoshechkin I."/>
            <person name="Mortazavi A."/>
            <person name="Wong G."/>
            <person name="Sternberg P.W."/>
        </authorList>
    </citation>
    <scope>NUCLEOTIDE SEQUENCE [LARGE SCALE GENOMIC DNA]</scope>
    <source>
        <strain evidence="2">MT8872</strain>
    </source>
</reference>
<evidence type="ECO:0000256" key="1">
    <source>
        <dbReference type="SAM" id="SignalP"/>
    </source>
</evidence>
<evidence type="ECO:0000313" key="3">
    <source>
        <dbReference type="WBParaSite" id="Pan_g15657.t1"/>
    </source>
</evidence>
<dbReference type="SUPFAM" id="SSF49777">
    <property type="entry name" value="PEBP-like"/>
    <property type="match status" value="2"/>
</dbReference>
<dbReference type="InterPro" id="IPR036610">
    <property type="entry name" value="PEBP-like_sf"/>
</dbReference>
<feature type="chain" id="PRO_5028859492" evidence="1">
    <location>
        <begin position="21"/>
        <end position="582"/>
    </location>
</feature>
<dbReference type="Gene3D" id="3.90.280.10">
    <property type="entry name" value="PEBP-like"/>
    <property type="match status" value="1"/>
</dbReference>
<protein>
    <submittedName>
        <fullName evidence="3">DOMON domain-containing protein</fullName>
    </submittedName>
</protein>
<dbReference type="Proteomes" id="UP000492821">
    <property type="component" value="Unassembled WGS sequence"/>
</dbReference>
<dbReference type="AlphaFoldDB" id="A0A7E4V204"/>
<sequence length="582" mass="66315">MHLFLLNFVLLGISSQHIMAAGSSFCTTTVGCIEKIKRIVPETNRFWFGDQFKLQCGTLGSPRYRGNNAVNCINPPELSNYYSMGSRLFRVKTFTSAYLQNLSIYPRITYKPENGTYRACDHDFDETPEVSEVEGHPDMIPVDPFYIRNPPDISWPERSGNDSLIIAMVDVGFGQLRFLSINFPRNTQVIRKYSPVDNFRFGMPTPMALLVFRPAPGAVFTPKSFRSTSDEKFDLTEFMIKHNLENGLIGLNWIMVGTDAYGIEQHKMKWLVDNCHSLLQTKLLKDQRWEFVDTFPLNEMDSTLTVSFNQPEVHQDVCCSKIELAEEEIFTDALADKQIPSIAVRTPPKVTSLRQPENADNYQRTLRHYLVTKEDKFTMVMFDPKKQYLYWMVADLSSDSLATGSMSDDAYTVSKYKFPVPGKPNECQYVVLMLFRQPRSTGSSDISEYYNSDHPLRSSVCDAHCVYRSLFSIEQFKSFHRLSLASATWFKVCYDVYEAARQIQRIAASNVTTSTTAPTIIKKQHGREIKPESDQKNKEMALICSLIKQTNLDCAKLSNAPAYSHSLTSAILIPAIIYAIVF</sequence>